<reference evidence="2" key="1">
    <citation type="submission" date="2016-03" db="EMBL/GenBank/DDBJ databases">
        <title>Mechanisms controlling the formation of the plant cell surface in tip-growing cells are functionally conserved among land plants.</title>
        <authorList>
            <person name="Honkanen S."/>
            <person name="Jones V.A."/>
            <person name="Morieri G."/>
            <person name="Champion C."/>
            <person name="Hetherington A.J."/>
            <person name="Kelly S."/>
            <person name="Saint-Marcoux D."/>
            <person name="Proust H."/>
            <person name="Prescott H."/>
            <person name="Dolan L."/>
        </authorList>
    </citation>
    <scope>NUCLEOTIDE SEQUENCE [LARGE SCALE GENOMIC DNA]</scope>
    <source>
        <tissue evidence="2">Whole gametophyte</tissue>
    </source>
</reference>
<dbReference type="AlphaFoldDB" id="A0A176VRF9"/>
<accession>A0A176VRF9</accession>
<dbReference type="Proteomes" id="UP000077202">
    <property type="component" value="Unassembled WGS sequence"/>
</dbReference>
<gene>
    <name evidence="2" type="ORF">AXG93_285s1360</name>
</gene>
<dbReference type="EMBL" id="LVLJ01002837">
    <property type="protein sequence ID" value="OAE23479.1"/>
    <property type="molecule type" value="Genomic_DNA"/>
</dbReference>
<proteinExistence type="predicted"/>
<sequence>MVRIGQVRSKTSLLTRKAEQSDKRSRQAQHDAGKKQKQEVRTGVPGMNVELWQQRRPIAASSSSSSPKAEAAEEGAGEEEEEEEGEENAREEAIDAPLLPVLSSLVVFWFFPSGSSRAETGVGSRAGEGELGQDGLSLTRRDHADVFRTGIST</sequence>
<organism evidence="2 3">
    <name type="scientific">Marchantia polymorpha subsp. ruderalis</name>
    <dbReference type="NCBI Taxonomy" id="1480154"/>
    <lineage>
        <taxon>Eukaryota</taxon>
        <taxon>Viridiplantae</taxon>
        <taxon>Streptophyta</taxon>
        <taxon>Embryophyta</taxon>
        <taxon>Marchantiophyta</taxon>
        <taxon>Marchantiopsida</taxon>
        <taxon>Marchantiidae</taxon>
        <taxon>Marchantiales</taxon>
        <taxon>Marchantiaceae</taxon>
        <taxon>Marchantia</taxon>
    </lineage>
</organism>
<evidence type="ECO:0000256" key="1">
    <source>
        <dbReference type="SAM" id="MobiDB-lite"/>
    </source>
</evidence>
<evidence type="ECO:0000313" key="3">
    <source>
        <dbReference type="Proteomes" id="UP000077202"/>
    </source>
</evidence>
<feature type="compositionally biased region" description="Basic and acidic residues" evidence="1">
    <location>
        <begin position="16"/>
        <end position="40"/>
    </location>
</feature>
<feature type="compositionally biased region" description="Low complexity" evidence="1">
    <location>
        <begin position="59"/>
        <end position="69"/>
    </location>
</feature>
<comment type="caution">
    <text evidence="2">The sequence shown here is derived from an EMBL/GenBank/DDBJ whole genome shotgun (WGS) entry which is preliminary data.</text>
</comment>
<feature type="compositionally biased region" description="Acidic residues" evidence="1">
    <location>
        <begin position="72"/>
        <end position="86"/>
    </location>
</feature>
<feature type="region of interest" description="Disordered" evidence="1">
    <location>
        <begin position="1"/>
        <end position="94"/>
    </location>
</feature>
<evidence type="ECO:0000313" key="2">
    <source>
        <dbReference type="EMBL" id="OAE23479.1"/>
    </source>
</evidence>
<protein>
    <submittedName>
        <fullName evidence="2">Uncharacterized protein</fullName>
    </submittedName>
</protein>
<name>A0A176VRF9_MARPO</name>
<keyword evidence="3" id="KW-1185">Reference proteome</keyword>